<comment type="caution">
    <text evidence="7">The sequence shown here is derived from an EMBL/GenBank/DDBJ whole genome shotgun (WGS) entry which is preliminary data.</text>
</comment>
<feature type="transmembrane region" description="Helical" evidence="6">
    <location>
        <begin position="173"/>
        <end position="195"/>
    </location>
</feature>
<dbReference type="AlphaFoldDB" id="A0A6P2C1P3"/>
<feature type="transmembrane region" description="Helical" evidence="6">
    <location>
        <begin position="421"/>
        <end position="442"/>
    </location>
</feature>
<gene>
    <name evidence="7" type="ORF">EAS64_11935</name>
</gene>
<dbReference type="GO" id="GO:0016020">
    <property type="term" value="C:membrane"/>
    <property type="evidence" value="ECO:0007669"/>
    <property type="project" value="UniProtKB-SubCell"/>
</dbReference>
<organism evidence="7 8">
    <name type="scientific">Trebonia kvetii</name>
    <dbReference type="NCBI Taxonomy" id="2480626"/>
    <lineage>
        <taxon>Bacteria</taxon>
        <taxon>Bacillati</taxon>
        <taxon>Actinomycetota</taxon>
        <taxon>Actinomycetes</taxon>
        <taxon>Streptosporangiales</taxon>
        <taxon>Treboniaceae</taxon>
        <taxon>Trebonia</taxon>
    </lineage>
</organism>
<name>A0A6P2C1P3_9ACTN</name>
<evidence type="ECO:0000256" key="2">
    <source>
        <dbReference type="ARBA" id="ARBA00022448"/>
    </source>
</evidence>
<dbReference type="Proteomes" id="UP000460272">
    <property type="component" value="Unassembled WGS sequence"/>
</dbReference>
<keyword evidence="4 6" id="KW-1133">Transmembrane helix</keyword>
<evidence type="ECO:0000256" key="6">
    <source>
        <dbReference type="SAM" id="Phobius"/>
    </source>
</evidence>
<evidence type="ECO:0000313" key="8">
    <source>
        <dbReference type="Proteomes" id="UP000460272"/>
    </source>
</evidence>
<dbReference type="Gene3D" id="1.20.1740.10">
    <property type="entry name" value="Amino acid/polyamine transporter I"/>
    <property type="match status" value="1"/>
</dbReference>
<proteinExistence type="predicted"/>
<protein>
    <submittedName>
        <fullName evidence="7">Amino acid permease</fullName>
    </submittedName>
</protein>
<dbReference type="OrthoDB" id="8274074at2"/>
<dbReference type="Pfam" id="PF13520">
    <property type="entry name" value="AA_permease_2"/>
    <property type="match status" value="1"/>
</dbReference>
<evidence type="ECO:0000256" key="3">
    <source>
        <dbReference type="ARBA" id="ARBA00022692"/>
    </source>
</evidence>
<accession>A0A6P2C1P3</accession>
<feature type="transmembrane region" description="Helical" evidence="6">
    <location>
        <begin position="150"/>
        <end position="166"/>
    </location>
</feature>
<feature type="transmembrane region" description="Helical" evidence="6">
    <location>
        <begin position="454"/>
        <end position="475"/>
    </location>
</feature>
<dbReference type="EMBL" id="RPFW01000002">
    <property type="protein sequence ID" value="TVZ05284.1"/>
    <property type="molecule type" value="Genomic_DNA"/>
</dbReference>
<sequence>MGDNQGAHAVTETTVPLDDSPLTRQPVKEFGLRSAFALSFADLSPIVGIYTVFAIGIVAAGPAFLWAFPLVLVGQLFVCGVFGNLASRWPLQGSVYAWSRELIGRRFGWLTGWAYMWGLTLAIVVLALAASPYLLGAFGDNAPAQLTTELVAVGFLVCGTAVNLLGGRTLKTLIYVALACELVASIGIGIALLIFDRVNSLSVIFNGGGTAHGAHWLIGPFLLPVAYIAYSFIGFEASASVGEEVHDANRALPKAVMYALAFGGVLVILAAAGLVLAIPDMPAVLSGKDTNPIATTLEHSFGSAAGRVTLVMLVVGFTSSMIAVQTAVSRAIWASARDKALPGGALLGKLSGREGMPRYAIGLTFVVACVLVFFGTTKVFALLVSFASFGFILSYYMPIVGLAYRRLRRSIDLSGTWGERWIGIMTGVAVVWLTAEIVNLVWPRAVYSDWYLNWGVLIMTGVLGIIGGLLCWRVFPGGAPVTSGTGAPAAEVTAAEDAA</sequence>
<keyword evidence="3 6" id="KW-0812">Transmembrane</keyword>
<keyword evidence="5 6" id="KW-0472">Membrane</keyword>
<evidence type="ECO:0000256" key="1">
    <source>
        <dbReference type="ARBA" id="ARBA00004141"/>
    </source>
</evidence>
<dbReference type="PIRSF" id="PIRSF006060">
    <property type="entry name" value="AA_transporter"/>
    <property type="match status" value="1"/>
</dbReference>
<feature type="transmembrane region" description="Helical" evidence="6">
    <location>
        <begin position="380"/>
        <end position="400"/>
    </location>
</feature>
<dbReference type="PANTHER" id="PTHR45649:SF26">
    <property type="entry name" value="OS04G0435100 PROTEIN"/>
    <property type="match status" value="1"/>
</dbReference>
<keyword evidence="2" id="KW-0813">Transport</keyword>
<dbReference type="InterPro" id="IPR002293">
    <property type="entry name" value="AA/rel_permease1"/>
</dbReference>
<comment type="subcellular location">
    <subcellularLocation>
        <location evidence="1">Membrane</location>
        <topology evidence="1">Multi-pass membrane protein</topology>
    </subcellularLocation>
</comment>
<keyword evidence="8" id="KW-1185">Reference proteome</keyword>
<feature type="transmembrane region" description="Helical" evidence="6">
    <location>
        <begin position="215"/>
        <end position="235"/>
    </location>
</feature>
<dbReference type="GO" id="GO:0022857">
    <property type="term" value="F:transmembrane transporter activity"/>
    <property type="evidence" value="ECO:0007669"/>
    <property type="project" value="InterPro"/>
</dbReference>
<evidence type="ECO:0000256" key="4">
    <source>
        <dbReference type="ARBA" id="ARBA00022989"/>
    </source>
</evidence>
<feature type="transmembrane region" description="Helical" evidence="6">
    <location>
        <begin position="256"/>
        <end position="278"/>
    </location>
</feature>
<evidence type="ECO:0000313" key="7">
    <source>
        <dbReference type="EMBL" id="TVZ05284.1"/>
    </source>
</evidence>
<feature type="transmembrane region" description="Helical" evidence="6">
    <location>
        <begin position="107"/>
        <end position="130"/>
    </location>
</feature>
<dbReference type="PANTHER" id="PTHR45649">
    <property type="entry name" value="AMINO-ACID PERMEASE BAT1"/>
    <property type="match status" value="1"/>
</dbReference>
<reference evidence="7 8" key="1">
    <citation type="submission" date="2018-11" db="EMBL/GenBank/DDBJ databases">
        <title>Trebonia kvetii gen.nov., sp.nov., a novel acidophilic actinobacterium, and proposal of the new actinobacterial family Treboniaceae fam. nov.</title>
        <authorList>
            <person name="Rapoport D."/>
            <person name="Sagova-Mareckova M."/>
            <person name="Sedlacek I."/>
            <person name="Provaznik J."/>
            <person name="Kralova S."/>
            <person name="Pavlinic D."/>
            <person name="Benes V."/>
            <person name="Kopecky J."/>
        </authorList>
    </citation>
    <scope>NUCLEOTIDE SEQUENCE [LARGE SCALE GENOMIC DNA]</scope>
    <source>
        <strain evidence="7 8">15Tr583</strain>
    </source>
</reference>
<feature type="transmembrane region" description="Helical" evidence="6">
    <location>
        <begin position="35"/>
        <end position="58"/>
    </location>
</feature>
<evidence type="ECO:0000256" key="5">
    <source>
        <dbReference type="ARBA" id="ARBA00023136"/>
    </source>
</evidence>
<feature type="transmembrane region" description="Helical" evidence="6">
    <location>
        <begin position="356"/>
        <end position="374"/>
    </location>
</feature>
<feature type="transmembrane region" description="Helical" evidence="6">
    <location>
        <begin position="64"/>
        <end position="86"/>
    </location>
</feature>